<organism evidence="1 2">
    <name type="scientific">Quercus suber</name>
    <name type="common">Cork oak</name>
    <dbReference type="NCBI Taxonomy" id="58331"/>
    <lineage>
        <taxon>Eukaryota</taxon>
        <taxon>Viridiplantae</taxon>
        <taxon>Streptophyta</taxon>
        <taxon>Embryophyta</taxon>
        <taxon>Tracheophyta</taxon>
        <taxon>Spermatophyta</taxon>
        <taxon>Magnoliopsida</taxon>
        <taxon>eudicotyledons</taxon>
        <taxon>Gunneridae</taxon>
        <taxon>Pentapetalae</taxon>
        <taxon>rosids</taxon>
        <taxon>fabids</taxon>
        <taxon>Fagales</taxon>
        <taxon>Fagaceae</taxon>
        <taxon>Quercus</taxon>
    </lineage>
</organism>
<dbReference type="Proteomes" id="UP000237347">
    <property type="component" value="Unassembled WGS sequence"/>
</dbReference>
<dbReference type="AlphaFoldDB" id="A0AAW0L8W3"/>
<evidence type="ECO:0000313" key="1">
    <source>
        <dbReference type="EMBL" id="KAK7847852.1"/>
    </source>
</evidence>
<sequence>MSVKPTHPKWDSCQVEKMFLTSWPTNNDDQNISCTDVHNELHMVLSFHGSKVVVSSMARTIFNASASLLKDRSSIETESLCWGYCHRMKGHSDDCSHTTVHTLSPRSFLGRSTIGKESLCWGYCHRNKNGHREVYCNKLEGLIEQEQ</sequence>
<protein>
    <submittedName>
        <fullName evidence="1">Uncharacterized protein</fullName>
    </submittedName>
</protein>
<accession>A0AAW0L8W3</accession>
<evidence type="ECO:0000313" key="2">
    <source>
        <dbReference type="Proteomes" id="UP000237347"/>
    </source>
</evidence>
<gene>
    <name evidence="1" type="ORF">CFP56_006116</name>
</gene>
<comment type="caution">
    <text evidence="1">The sequence shown here is derived from an EMBL/GenBank/DDBJ whole genome shotgun (WGS) entry which is preliminary data.</text>
</comment>
<reference evidence="1 2" key="1">
    <citation type="journal article" date="2018" name="Sci. Data">
        <title>The draft genome sequence of cork oak.</title>
        <authorList>
            <person name="Ramos A.M."/>
            <person name="Usie A."/>
            <person name="Barbosa P."/>
            <person name="Barros P.M."/>
            <person name="Capote T."/>
            <person name="Chaves I."/>
            <person name="Simoes F."/>
            <person name="Abreu I."/>
            <person name="Carrasquinho I."/>
            <person name="Faro C."/>
            <person name="Guimaraes J.B."/>
            <person name="Mendonca D."/>
            <person name="Nobrega F."/>
            <person name="Rodrigues L."/>
            <person name="Saibo N.J.M."/>
            <person name="Varela M.C."/>
            <person name="Egas C."/>
            <person name="Matos J."/>
            <person name="Miguel C.M."/>
            <person name="Oliveira M.M."/>
            <person name="Ricardo C.P."/>
            <person name="Goncalves S."/>
        </authorList>
    </citation>
    <scope>NUCLEOTIDE SEQUENCE [LARGE SCALE GENOMIC DNA]</scope>
    <source>
        <strain evidence="2">cv. HL8</strain>
    </source>
</reference>
<keyword evidence="2" id="KW-1185">Reference proteome</keyword>
<dbReference type="EMBL" id="PKMF04000135">
    <property type="protein sequence ID" value="KAK7847852.1"/>
    <property type="molecule type" value="Genomic_DNA"/>
</dbReference>
<proteinExistence type="predicted"/>
<name>A0AAW0L8W3_QUESU</name>